<dbReference type="SUPFAM" id="SSF48452">
    <property type="entry name" value="TPR-like"/>
    <property type="match status" value="4"/>
</dbReference>
<dbReference type="SUPFAM" id="SSF52540">
    <property type="entry name" value="P-loop containing nucleoside triphosphate hydrolases"/>
    <property type="match status" value="1"/>
</dbReference>
<keyword evidence="2" id="KW-1185">Reference proteome</keyword>
<dbReference type="InterPro" id="IPR011990">
    <property type="entry name" value="TPR-like_helical_dom_sf"/>
</dbReference>
<sequence>MGEGVTAGLLAKVAFACFTGDTVADGLLGGAGDVIERTFDAVLRRAPGEVRAAIRAAEKGIRECDSLVRLDGGVQAGVRKTAADILRCHPLRAAEIVGCDYRPGEIAGLLLARGEGLAALHQRHPREAEALREVLTLLSGHALVQAPNLARVEAEFRREVLSRLTDLVEDVRSRRTGAAVLADALLRPVTVAPDYDPRIALLSARLLDPEHALAPLTGRDAILDELEQWCATGMLLGIQLFVGRGGIGKTRLGIELCRRLAPLRRDRPQQWRCGFLGHQEPVLPSGTWDVLVEEERPLLIVVDYAERRRQSLARLFEALERRQHCRPDSVTRVLLLARNTGDWWDDLRQGSDSYLRTALNNFRITRPDAVGVPRLEPQERDRVFQASLERFATALQVPPPALRTPDFTPPSRPGQDDPFGAALFVQMAALVAVEATRAGSSAIDLTDADALLQYVLDRETGLWKEALGDDRPQLGAAIVQAAALATLVGGAETRAAMGELLDRTPLLGGQPRAVIDRLADLLHTHLSDPLYVNPLTPDTLGEDLVNAELVRDASLIDVVFGGETSDDRVETALTVLNRLAARRPAAVRWLDRVAERHMDRIAVPALRVAVEQPAPIVDVYLRHLDRLSLERLMHAHDALPEKTTALRDLAYTVTDHLVTAFRGQGTASPALAATLNNLSNSLSDLGHREAALAAIEEAVAIRRELAAARPDAFRPYLAVSLNTLSTHLSALGRREAALAAVEEAVAVYRELAAAQPDAFRSDLALSLNNLSNCLSDLGHREAALAAIEEAVAIRRELAAARPDAFRPDLAGSLNNLSNRLSALGRREAALAAVEEAVVIRRELAAARPDAFRPDLAGSLNNLSTCLSALGRREAALAAIEEAVAVYRELAAARPEAFRPYLALSLDNLSTCLSALGHREAALAAIEEAVAIYRELAAARPDAFRPDLAGSLNNLSTHLSALGHREAALAAIEEAVAVYRELAAARPDAFRPDLALSLNNLSNHLSALGHREAALAAVEEAVAVYRELAAARPDAFRPDLARSLNNLSNRLSDLGHREAALAAIEEAVAVYRELAAARPDAFRPDLALSLNNLSNHLSALGHREAALAAVEEAVAVYRELAAARPDAFRPDLALSLNNLSTCLSELGHREAALAAVEEAVAIWRELAAARPDAFHPDLARSLSVRRDCRRALGQHDAALSDADEALRLLFPHFQAVPAAFGGLLIRLVADYLESAEEAGRTPDGDLLHPIVNALVEHGFLERPD</sequence>
<evidence type="ECO:0000313" key="2">
    <source>
        <dbReference type="Proteomes" id="UP001596456"/>
    </source>
</evidence>
<dbReference type="Proteomes" id="UP001596456">
    <property type="component" value="Unassembled WGS sequence"/>
</dbReference>
<dbReference type="PANTHER" id="PTHR19959">
    <property type="entry name" value="KINESIN LIGHT CHAIN"/>
    <property type="match status" value="1"/>
</dbReference>
<dbReference type="Gene3D" id="1.25.40.10">
    <property type="entry name" value="Tetratricopeptide repeat domain"/>
    <property type="match status" value="4"/>
</dbReference>
<accession>A0ABW2KZ23</accession>
<comment type="caution">
    <text evidence="1">The sequence shown here is derived from an EMBL/GenBank/DDBJ whole genome shotgun (WGS) entry which is preliminary data.</text>
</comment>
<organism evidence="1 2">
    <name type="scientific">Rhodocista pekingensis</name>
    <dbReference type="NCBI Taxonomy" id="201185"/>
    <lineage>
        <taxon>Bacteria</taxon>
        <taxon>Pseudomonadati</taxon>
        <taxon>Pseudomonadota</taxon>
        <taxon>Alphaproteobacteria</taxon>
        <taxon>Rhodospirillales</taxon>
        <taxon>Azospirillaceae</taxon>
        <taxon>Rhodocista</taxon>
    </lineage>
</organism>
<proteinExistence type="predicted"/>
<dbReference type="SMART" id="SM00028">
    <property type="entry name" value="TPR"/>
    <property type="match status" value="11"/>
</dbReference>
<evidence type="ECO:0000313" key="1">
    <source>
        <dbReference type="EMBL" id="MFC7334580.1"/>
    </source>
</evidence>
<name>A0ABW2KZ23_9PROT</name>
<reference evidence="2" key="1">
    <citation type="journal article" date="2019" name="Int. J. Syst. Evol. Microbiol.">
        <title>The Global Catalogue of Microorganisms (GCM) 10K type strain sequencing project: providing services to taxonomists for standard genome sequencing and annotation.</title>
        <authorList>
            <consortium name="The Broad Institute Genomics Platform"/>
            <consortium name="The Broad Institute Genome Sequencing Center for Infectious Disease"/>
            <person name="Wu L."/>
            <person name="Ma J."/>
        </authorList>
    </citation>
    <scope>NUCLEOTIDE SEQUENCE [LARGE SCALE GENOMIC DNA]</scope>
    <source>
        <strain evidence="2">CGMCC 1.16275</strain>
    </source>
</reference>
<dbReference type="InterPro" id="IPR019734">
    <property type="entry name" value="TPR_rpt"/>
</dbReference>
<dbReference type="RefSeq" id="WP_377360134.1">
    <property type="nucleotide sequence ID" value="NZ_JBHTCM010000018.1"/>
</dbReference>
<protein>
    <submittedName>
        <fullName evidence="1">Tetratricopeptide repeat protein</fullName>
    </submittedName>
</protein>
<dbReference type="InterPro" id="IPR027417">
    <property type="entry name" value="P-loop_NTPase"/>
</dbReference>
<dbReference type="Pfam" id="PF13374">
    <property type="entry name" value="TPR_10"/>
    <property type="match status" value="11"/>
</dbReference>
<dbReference type="EMBL" id="JBHTCM010000018">
    <property type="protein sequence ID" value="MFC7334580.1"/>
    <property type="molecule type" value="Genomic_DNA"/>
</dbReference>
<gene>
    <name evidence="1" type="ORF">ACFQPS_15535</name>
</gene>
<dbReference type="PANTHER" id="PTHR19959:SF119">
    <property type="entry name" value="FUNGAL LIPASE-LIKE DOMAIN-CONTAINING PROTEIN"/>
    <property type="match status" value="1"/>
</dbReference>